<gene>
    <name evidence="5" type="ORF">DCAR_025429</name>
    <name evidence="6" type="ORF">DCAR_0729236</name>
</gene>
<dbReference type="KEGG" id="dcr:108196605"/>
<dbReference type="SUPFAM" id="SSF54928">
    <property type="entry name" value="RNA-binding domain, RBD"/>
    <property type="match status" value="1"/>
</dbReference>
<dbReference type="PROSITE" id="PS50102">
    <property type="entry name" value="RRM"/>
    <property type="match status" value="1"/>
</dbReference>
<dbReference type="OrthoDB" id="439808at2759"/>
<dbReference type="InterPro" id="IPR012677">
    <property type="entry name" value="Nucleotide-bd_a/b_plait_sf"/>
</dbReference>
<dbReference type="Gene3D" id="3.30.70.330">
    <property type="match status" value="1"/>
</dbReference>
<reference evidence="6" key="2">
    <citation type="submission" date="2022-03" db="EMBL/GenBank/DDBJ databases">
        <title>Draft title - Genomic analysis of global carrot germplasm unveils the trajectory of domestication and the origin of high carotenoid orange carrot.</title>
        <authorList>
            <person name="Iorizzo M."/>
            <person name="Ellison S."/>
            <person name="Senalik D."/>
            <person name="Macko-Podgorni A."/>
            <person name="Grzebelus D."/>
            <person name="Bostan H."/>
            <person name="Rolling W."/>
            <person name="Curaba J."/>
            <person name="Simon P."/>
        </authorList>
    </citation>
    <scope>NUCLEOTIDE SEQUENCE</scope>
    <source>
        <tissue evidence="6">Leaf</tissue>
    </source>
</reference>
<dbReference type="Proteomes" id="UP000077755">
    <property type="component" value="Chromosome 7"/>
</dbReference>
<dbReference type="Gramene" id="KZM88354">
    <property type="protein sequence ID" value="KZM88354"/>
    <property type="gene ID" value="DCAR_025429"/>
</dbReference>
<sequence length="256" mass="25446">MALASRLGNMLKQASSKHVSIESSLSNLSLCQAVRFMSSSKLFVGGLPWSIDDGSLREEFAQHGEVTEARVIIDQMTGRSRGFGFVTYTSSEEASSAKQAMDGQELQGRRVKVDFATDRPRQGGFGGGSYGGGNRYGGGNNYGGGGNNYGGGYGNYGGGGRGGGNNYGGGYGSYADGGGNVGSYGGGNSGGYGGGNSGGYDVAGSGDGFSAAGGSSGEFSDTGFSGTGSGGTTGNDGLSLDGADGGEPEAIENTRN</sequence>
<dbReference type="GO" id="GO:0003723">
    <property type="term" value="F:RNA binding"/>
    <property type="evidence" value="ECO:0007669"/>
    <property type="project" value="UniProtKB-UniRule"/>
</dbReference>
<keyword evidence="7" id="KW-1185">Reference proteome</keyword>
<dbReference type="OMA" id="GISFQMD"/>
<evidence type="ECO:0000313" key="5">
    <source>
        <dbReference type="EMBL" id="KZM88354.1"/>
    </source>
</evidence>
<proteinExistence type="predicted"/>
<keyword evidence="1 2" id="KW-0694">RNA-binding</keyword>
<accession>A0A164U2G9</accession>
<dbReference type="Pfam" id="PF00076">
    <property type="entry name" value="RRM_1"/>
    <property type="match status" value="1"/>
</dbReference>
<evidence type="ECO:0000256" key="1">
    <source>
        <dbReference type="ARBA" id="ARBA00022884"/>
    </source>
</evidence>
<organism evidence="5">
    <name type="scientific">Daucus carota subsp. sativus</name>
    <name type="common">Carrot</name>
    <dbReference type="NCBI Taxonomy" id="79200"/>
    <lineage>
        <taxon>Eukaryota</taxon>
        <taxon>Viridiplantae</taxon>
        <taxon>Streptophyta</taxon>
        <taxon>Embryophyta</taxon>
        <taxon>Tracheophyta</taxon>
        <taxon>Spermatophyta</taxon>
        <taxon>Magnoliopsida</taxon>
        <taxon>eudicotyledons</taxon>
        <taxon>Gunneridae</taxon>
        <taxon>Pentapetalae</taxon>
        <taxon>asterids</taxon>
        <taxon>campanulids</taxon>
        <taxon>Apiales</taxon>
        <taxon>Apiaceae</taxon>
        <taxon>Apioideae</taxon>
        <taxon>Scandiceae</taxon>
        <taxon>Daucinae</taxon>
        <taxon>Daucus</taxon>
        <taxon>Daucus sect. Daucus</taxon>
    </lineage>
</organism>
<reference evidence="5" key="1">
    <citation type="journal article" date="2016" name="Nat. Genet.">
        <title>A high-quality carrot genome assembly provides new insights into carotenoid accumulation and asterid genome evolution.</title>
        <authorList>
            <person name="Iorizzo M."/>
            <person name="Ellison S."/>
            <person name="Senalik D."/>
            <person name="Zeng P."/>
            <person name="Satapoomin P."/>
            <person name="Huang J."/>
            <person name="Bowman M."/>
            <person name="Iovene M."/>
            <person name="Sanseverino W."/>
            <person name="Cavagnaro P."/>
            <person name="Yildiz M."/>
            <person name="Macko-Podgorni A."/>
            <person name="Moranska E."/>
            <person name="Grzebelus E."/>
            <person name="Grzebelus D."/>
            <person name="Ashrafi H."/>
            <person name="Zheng Z."/>
            <person name="Cheng S."/>
            <person name="Spooner D."/>
            <person name="Van Deynze A."/>
            <person name="Simon P."/>
        </authorList>
    </citation>
    <scope>NUCLEOTIDE SEQUENCE [LARGE SCALE GENOMIC DNA]</scope>
    <source>
        <tissue evidence="5">Leaf</tissue>
    </source>
</reference>
<feature type="region of interest" description="Disordered" evidence="3">
    <location>
        <begin position="203"/>
        <end position="256"/>
    </location>
</feature>
<dbReference type="SMART" id="SM00360">
    <property type="entry name" value="RRM"/>
    <property type="match status" value="1"/>
</dbReference>
<protein>
    <recommendedName>
        <fullName evidence="4">RRM domain-containing protein</fullName>
    </recommendedName>
</protein>
<feature type="compositionally biased region" description="Gly residues" evidence="3">
    <location>
        <begin position="225"/>
        <end position="234"/>
    </location>
</feature>
<dbReference type="CDD" id="cd21608">
    <property type="entry name" value="RRM2_NsCP33_like"/>
    <property type="match status" value="1"/>
</dbReference>
<dbReference type="AlphaFoldDB" id="A0A164U2G9"/>
<evidence type="ECO:0000259" key="4">
    <source>
        <dbReference type="PROSITE" id="PS50102"/>
    </source>
</evidence>
<dbReference type="InterPro" id="IPR048289">
    <property type="entry name" value="RRM2_NsCP33-like"/>
</dbReference>
<dbReference type="EMBL" id="LNRQ01000007">
    <property type="protein sequence ID" value="KZM88354.1"/>
    <property type="molecule type" value="Genomic_DNA"/>
</dbReference>
<dbReference type="EMBL" id="CP093349">
    <property type="protein sequence ID" value="WOH09777.1"/>
    <property type="molecule type" value="Genomic_DNA"/>
</dbReference>
<dbReference type="InterPro" id="IPR035979">
    <property type="entry name" value="RBD_domain_sf"/>
</dbReference>
<evidence type="ECO:0000313" key="6">
    <source>
        <dbReference type="EMBL" id="WOH09777.1"/>
    </source>
</evidence>
<dbReference type="STRING" id="79200.A0A164U2G9"/>
<evidence type="ECO:0000256" key="2">
    <source>
        <dbReference type="PROSITE-ProRule" id="PRU00176"/>
    </source>
</evidence>
<evidence type="ECO:0000256" key="3">
    <source>
        <dbReference type="SAM" id="MobiDB-lite"/>
    </source>
</evidence>
<dbReference type="InterPro" id="IPR000504">
    <property type="entry name" value="RRM_dom"/>
</dbReference>
<feature type="domain" description="RRM" evidence="4">
    <location>
        <begin position="40"/>
        <end position="118"/>
    </location>
</feature>
<name>A0A164U2G9_DAUCS</name>
<feature type="compositionally biased region" description="Low complexity" evidence="3">
    <location>
        <begin position="203"/>
        <end position="224"/>
    </location>
</feature>
<dbReference type="InterPro" id="IPR052462">
    <property type="entry name" value="SLIRP/GR-RBP-like"/>
</dbReference>
<dbReference type="PANTHER" id="PTHR48027">
    <property type="entry name" value="HETEROGENEOUS NUCLEAR RIBONUCLEOPROTEIN 87F-RELATED"/>
    <property type="match status" value="1"/>
</dbReference>
<evidence type="ECO:0000313" key="7">
    <source>
        <dbReference type="Proteomes" id="UP000077755"/>
    </source>
</evidence>